<dbReference type="EMBL" id="MIGZ01000189">
    <property type="protein sequence ID" value="ODQ85324.1"/>
    <property type="molecule type" value="Genomic_DNA"/>
</dbReference>
<comment type="caution">
    <text evidence="1">The sequence shown here is derived from an EMBL/GenBank/DDBJ whole genome shotgun (WGS) entry which is preliminary data.</text>
</comment>
<evidence type="ECO:0000313" key="1">
    <source>
        <dbReference type="EMBL" id="ODQ85324.1"/>
    </source>
</evidence>
<dbReference type="Proteomes" id="UP000094243">
    <property type="component" value="Unassembled WGS sequence"/>
</dbReference>
<dbReference type="RefSeq" id="WP_069407511.1">
    <property type="nucleotide sequence ID" value="NZ_MIGZ01000189.1"/>
</dbReference>
<sequence>MTPYQIALLALVAESETAAIALWAEQLDDAEFTALLAASVARHNARAAALAEVAFAAEATVALRTPVPVLGLPVVDDTARLHKAATTLLDTARASEVPEQIVGRLGRAEPLNTAARTYSDAVRESTLTEGWVRGMDADPCQLCRWWWREGRVWPKQHPMPTHVGCACVPRPVWAKSIRQTRYTQRLERNSA</sequence>
<dbReference type="OrthoDB" id="5148145at2"/>
<evidence type="ECO:0008006" key="3">
    <source>
        <dbReference type="Google" id="ProtNLM"/>
    </source>
</evidence>
<protein>
    <recommendedName>
        <fullName evidence="3">Phage head morphogenesis domain-containing protein</fullName>
    </recommendedName>
</protein>
<dbReference type="AlphaFoldDB" id="A0A1E3R667"/>
<reference evidence="2" key="1">
    <citation type="submission" date="2016-09" db="EMBL/GenBank/DDBJ databases">
        <authorList>
            <person name="Greninger A.L."/>
            <person name="Jerome K.R."/>
            <person name="Mcnair B."/>
            <person name="Wallis C."/>
            <person name="Fang F."/>
        </authorList>
    </citation>
    <scope>NUCLEOTIDE SEQUENCE [LARGE SCALE GENOMIC DNA]</scope>
    <source>
        <strain evidence="2">M7</strain>
    </source>
</reference>
<proteinExistence type="predicted"/>
<evidence type="ECO:0000313" key="2">
    <source>
        <dbReference type="Proteomes" id="UP000094243"/>
    </source>
</evidence>
<accession>A0A1E3R667</accession>
<name>A0A1E3R667_9MYCO</name>
<organism evidence="1 2">
    <name type="scientific">Mycolicibacterium holsaticum</name>
    <dbReference type="NCBI Taxonomy" id="152142"/>
    <lineage>
        <taxon>Bacteria</taxon>
        <taxon>Bacillati</taxon>
        <taxon>Actinomycetota</taxon>
        <taxon>Actinomycetes</taxon>
        <taxon>Mycobacteriales</taxon>
        <taxon>Mycobacteriaceae</taxon>
        <taxon>Mycolicibacterium</taxon>
    </lineage>
</organism>
<gene>
    <name evidence="1" type="ORF">BHQ17_23690</name>
</gene>
<keyword evidence="2" id="KW-1185">Reference proteome</keyword>